<dbReference type="AlphaFoldDB" id="A0AAD4H3U6"/>
<keyword evidence="4" id="KW-1185">Reference proteome</keyword>
<sequence>MKIAIASMLALSAVAQAALVKFNVVAPGETNVQVTVNGQTTTLTAADPTTLPVFTGSVETGTDKKYKYVAGGRAEAFERDLPAGASTYNDFLDRPITYANIPELPWPIEKNPQWTRSAPKQPIFDTNYIPTIFITGDAAKLDPIIKVPEPVRFTVTLSIVLANEVKTIPNVDFGIHGAGKKKNNAKQSWNFKLPEGQTYQERSFFKLRHQEEDPTQIREKLYADIGRAMGSYTNEANTVRLFINNLGYGTFNLLDDISSYSYIAAMFHGGKAPATYGPLYDGGSGASFAVGNYDSWLPNRDKPSDPQLVAPLATAWANTVKTDDASVAEFEKLFDADQHIRLMVLEYLTGNWDGYWEMQTNDGLYRDDTQNKWYYLAQDFDATFGVNIPSTDETFADWSYTKYPANFTTAVMINGLLQNPTRKADFENYLKKTVEVLFNNVTLTNRILKYHEFLLPDLAWDRNIVQLSKGINYNWTFPMVTDNLWKAVSSPIGTGGGAAYGLIEWITRRSNAVAKEFSITITPTPVGPPTSSKPPTPGAGGNPTTPSGNNGNKPDGGNASNNGNAAGHVLPQAMATIFLVGASALALLA</sequence>
<dbReference type="Proteomes" id="UP001194580">
    <property type="component" value="Unassembled WGS sequence"/>
</dbReference>
<dbReference type="EMBL" id="JAAAIL010001359">
    <property type="protein sequence ID" value="KAG0270295.1"/>
    <property type="molecule type" value="Genomic_DNA"/>
</dbReference>
<accession>A0AAD4H3U6</accession>
<dbReference type="Pfam" id="PF08757">
    <property type="entry name" value="CotH"/>
    <property type="match status" value="1"/>
</dbReference>
<proteinExistence type="predicted"/>
<keyword evidence="2" id="KW-0732">Signal</keyword>
<protein>
    <recommendedName>
        <fullName evidence="5">Coth protein-domain-containing protein</fullName>
    </recommendedName>
</protein>
<evidence type="ECO:0000256" key="2">
    <source>
        <dbReference type="SAM" id="SignalP"/>
    </source>
</evidence>
<feature type="signal peptide" evidence="2">
    <location>
        <begin position="1"/>
        <end position="17"/>
    </location>
</feature>
<evidence type="ECO:0008006" key="5">
    <source>
        <dbReference type="Google" id="ProtNLM"/>
    </source>
</evidence>
<feature type="chain" id="PRO_5041932270" description="Coth protein-domain-containing protein" evidence="2">
    <location>
        <begin position="18"/>
        <end position="589"/>
    </location>
</feature>
<feature type="compositionally biased region" description="Pro residues" evidence="1">
    <location>
        <begin position="525"/>
        <end position="537"/>
    </location>
</feature>
<name>A0AAD4H3U6_9FUNG</name>
<feature type="region of interest" description="Disordered" evidence="1">
    <location>
        <begin position="521"/>
        <end position="564"/>
    </location>
</feature>
<feature type="compositionally biased region" description="Low complexity" evidence="1">
    <location>
        <begin position="542"/>
        <end position="564"/>
    </location>
</feature>
<gene>
    <name evidence="3" type="ORF">BGZ95_001744</name>
</gene>
<dbReference type="PANTHER" id="PTHR40050:SF1">
    <property type="entry name" value="INNER SPORE COAT PROTEIN H"/>
    <property type="match status" value="1"/>
</dbReference>
<evidence type="ECO:0000256" key="1">
    <source>
        <dbReference type="SAM" id="MobiDB-lite"/>
    </source>
</evidence>
<reference evidence="3" key="1">
    <citation type="journal article" date="2020" name="Fungal Divers.">
        <title>Resolving the Mortierellaceae phylogeny through synthesis of multi-gene phylogenetics and phylogenomics.</title>
        <authorList>
            <person name="Vandepol N."/>
            <person name="Liber J."/>
            <person name="Desiro A."/>
            <person name="Na H."/>
            <person name="Kennedy M."/>
            <person name="Barry K."/>
            <person name="Grigoriev I.V."/>
            <person name="Miller A.N."/>
            <person name="O'Donnell K."/>
            <person name="Stajich J.E."/>
            <person name="Bonito G."/>
        </authorList>
    </citation>
    <scope>NUCLEOTIDE SEQUENCE</scope>
    <source>
        <strain evidence="3">NRRL 28262</strain>
    </source>
</reference>
<dbReference type="PANTHER" id="PTHR40050">
    <property type="entry name" value="INNER SPORE COAT PROTEIN H"/>
    <property type="match status" value="1"/>
</dbReference>
<evidence type="ECO:0000313" key="3">
    <source>
        <dbReference type="EMBL" id="KAG0270295.1"/>
    </source>
</evidence>
<evidence type="ECO:0000313" key="4">
    <source>
        <dbReference type="Proteomes" id="UP001194580"/>
    </source>
</evidence>
<organism evidence="3 4">
    <name type="scientific">Linnemannia exigua</name>
    <dbReference type="NCBI Taxonomy" id="604196"/>
    <lineage>
        <taxon>Eukaryota</taxon>
        <taxon>Fungi</taxon>
        <taxon>Fungi incertae sedis</taxon>
        <taxon>Mucoromycota</taxon>
        <taxon>Mortierellomycotina</taxon>
        <taxon>Mortierellomycetes</taxon>
        <taxon>Mortierellales</taxon>
        <taxon>Mortierellaceae</taxon>
        <taxon>Linnemannia</taxon>
    </lineage>
</organism>
<dbReference type="InterPro" id="IPR014867">
    <property type="entry name" value="Spore_coat_CotH_CotH2/3/7"/>
</dbReference>
<comment type="caution">
    <text evidence="3">The sequence shown here is derived from an EMBL/GenBank/DDBJ whole genome shotgun (WGS) entry which is preliminary data.</text>
</comment>